<feature type="domain" description="XPG N-terminal" evidence="3">
    <location>
        <begin position="1"/>
        <end position="96"/>
    </location>
</feature>
<evidence type="ECO:0000256" key="2">
    <source>
        <dbReference type="SAM" id="MobiDB-lite"/>
    </source>
</evidence>
<feature type="region of interest" description="Disordered" evidence="2">
    <location>
        <begin position="373"/>
        <end position="418"/>
    </location>
</feature>
<dbReference type="Pfam" id="PF00752">
    <property type="entry name" value="XPG_N"/>
    <property type="match status" value="1"/>
</dbReference>
<dbReference type="InterPro" id="IPR006085">
    <property type="entry name" value="XPG_DNA_repair_N"/>
</dbReference>
<proteinExistence type="inferred from homology"/>
<dbReference type="AlphaFoldDB" id="A0A9N9RUX2"/>
<dbReference type="PANTHER" id="PTHR15665:SF1">
    <property type="entry name" value="PROTEIN ASTEROID HOMOLOG 1"/>
    <property type="match status" value="1"/>
</dbReference>
<dbReference type="Gene3D" id="3.40.50.1010">
    <property type="entry name" value="5'-nuclease"/>
    <property type="match status" value="1"/>
</dbReference>
<dbReference type="GO" id="GO:0004518">
    <property type="term" value="F:nuclease activity"/>
    <property type="evidence" value="ECO:0007669"/>
    <property type="project" value="InterPro"/>
</dbReference>
<dbReference type="InterPro" id="IPR026832">
    <property type="entry name" value="Asteroid"/>
</dbReference>
<evidence type="ECO:0000256" key="1">
    <source>
        <dbReference type="ARBA" id="ARBA00007398"/>
    </source>
</evidence>
<protein>
    <recommendedName>
        <fullName evidence="3">XPG N-terminal domain-containing protein</fullName>
    </recommendedName>
</protein>
<dbReference type="PANTHER" id="PTHR15665">
    <property type="entry name" value="ASTEROID PROTEIN"/>
    <property type="match status" value="1"/>
</dbReference>
<dbReference type="CDD" id="cd18676">
    <property type="entry name" value="PIN_asteroid-like"/>
    <property type="match status" value="1"/>
</dbReference>
<accession>A0A9N9RUX2</accession>
<dbReference type="OrthoDB" id="25987at2759"/>
<dbReference type="SUPFAM" id="SSF88723">
    <property type="entry name" value="PIN domain-like"/>
    <property type="match status" value="1"/>
</dbReference>
<evidence type="ECO:0000313" key="5">
    <source>
        <dbReference type="Proteomes" id="UP001153620"/>
    </source>
</evidence>
<reference evidence="4" key="1">
    <citation type="submission" date="2022-01" db="EMBL/GenBank/DDBJ databases">
        <authorList>
            <person name="King R."/>
        </authorList>
    </citation>
    <scope>NUCLEOTIDE SEQUENCE</scope>
</reference>
<gene>
    <name evidence="4" type="ORF">CHIRRI_LOCUS6428</name>
</gene>
<feature type="compositionally biased region" description="Basic and acidic residues" evidence="2">
    <location>
        <begin position="405"/>
        <end position="417"/>
    </location>
</feature>
<dbReference type="EMBL" id="OU895878">
    <property type="protein sequence ID" value="CAG9803528.1"/>
    <property type="molecule type" value="Genomic_DNA"/>
</dbReference>
<keyword evidence="5" id="KW-1185">Reference proteome</keyword>
<dbReference type="Proteomes" id="UP001153620">
    <property type="component" value="Chromosome 2"/>
</dbReference>
<organism evidence="4 5">
    <name type="scientific">Chironomus riparius</name>
    <dbReference type="NCBI Taxonomy" id="315576"/>
    <lineage>
        <taxon>Eukaryota</taxon>
        <taxon>Metazoa</taxon>
        <taxon>Ecdysozoa</taxon>
        <taxon>Arthropoda</taxon>
        <taxon>Hexapoda</taxon>
        <taxon>Insecta</taxon>
        <taxon>Pterygota</taxon>
        <taxon>Neoptera</taxon>
        <taxon>Endopterygota</taxon>
        <taxon>Diptera</taxon>
        <taxon>Nematocera</taxon>
        <taxon>Chironomoidea</taxon>
        <taxon>Chironomidae</taxon>
        <taxon>Chironominae</taxon>
        <taxon>Chironomus</taxon>
    </lineage>
</organism>
<comment type="similarity">
    <text evidence="1">Belongs to the asteroid family.</text>
</comment>
<evidence type="ECO:0000259" key="3">
    <source>
        <dbReference type="Pfam" id="PF00752"/>
    </source>
</evidence>
<feature type="compositionally biased region" description="Acidic residues" evidence="2">
    <location>
        <begin position="373"/>
        <end position="404"/>
    </location>
</feature>
<dbReference type="InterPro" id="IPR029060">
    <property type="entry name" value="PIN-like_dom_sf"/>
</dbReference>
<name>A0A9N9RUX2_9DIPT</name>
<evidence type="ECO:0000313" key="4">
    <source>
        <dbReference type="EMBL" id="CAG9803528.1"/>
    </source>
</evidence>
<sequence>MGVRGLTTFIAKNASKYLDPHELHDCSLVIDGDSLCAQLYKQIDNGQSAFGGNYDQFFRHIVEFFNLLKKCNVTPYVLLDGGYEMKKMKTTKERLRSRIGVIKYILPLESYLVLPLLMREVFVNALKHCNVKVYRCLYEADNELAILARKLNCPVLSYDSDFYIFDGQYIPSVTITPKVYKKTVASNSIEVEIMSKKQKGHKNIKHKNKKITIELDDKDETVEETQYNYLDCSIYTIENLTDGLLDNDMLPLLAIMLGNDFISRRWFNKFYRNVRKRKGQKSKKNLSPQQKRIHSLLNWLQHETLHSAVKKILECVKQYQRPKLWHQIKIAMSGYRMEHSKSYEYFGFVDEIEEFEDNNILDMTIDEIMNYESEPEENEDIEPEECSSNESEPEDIEDIEEQANSDEHGDGFEAKNSEDEDFIENVESEEEEAVAEDVYQKKIFNFPEWFVNLYRAASTPRFPVDLFRSHRYINYPQVEDFNGSDSNAVSYPILNLIYSLLHSPRVPRLYYYTRIVKQVRYEIKKIESDVFPVVTDFDPTQKKNIKFIEQIFNRSFSNAGEIIRVMKDIPEPHQLYILAVIYWIKRSSSADSVYLSAAIVSLITLTILDKKCEKINRETSIFQKKYEKHLRELKEKEILTSDDIYADMDLKSIIKSVTKQEALLCMENLIGNFMISPKFTRRHADFNRKVVHTYAELQSIVYNMYTLNAILNYPYENIKIENYFNGLFLYNMYISLKSRTNPMDYIKNHLFKHSTALFIIFSRILNTCLKALPYLSKEISSIDENVPKVPKKIKKPKSSNKSVKQTALDNDCIKNESTDNDEFVDMNNKFSQLLKSFE</sequence>
<reference evidence="4" key="2">
    <citation type="submission" date="2022-10" db="EMBL/GenBank/DDBJ databases">
        <authorList>
            <consortium name="ENA_rothamsted_submissions"/>
            <consortium name="culmorum"/>
            <person name="King R."/>
        </authorList>
    </citation>
    <scope>NUCLEOTIDE SEQUENCE</scope>
</reference>